<sequence length="172" mass="19405">MIMLTQEKLNDPSASFMQTMISLFLTDEVTPYSGRKEVEALPPLETIVLGLMCLEKTYNSRHFDNRLRFKYRSFSTRECGIFTEVGILGLVARGYLRPASKRAERAINERNDRVWGLGDVPFVVTAKGARRIGYLVANLRGGLYKDVVKELQAESREAAKGWRADVPVSMLG</sequence>
<proteinExistence type="predicted"/>
<gene>
    <name evidence="1" type="ORF">CO711_08150</name>
</gene>
<dbReference type="Proteomes" id="UP000218103">
    <property type="component" value="Chromosome 1"/>
</dbReference>
<dbReference type="EMBL" id="CP023518">
    <property type="protein sequence ID" value="ATF77422.1"/>
    <property type="molecule type" value="Genomic_DNA"/>
</dbReference>
<protein>
    <submittedName>
        <fullName evidence="1">Uncharacterized protein</fullName>
    </submittedName>
</protein>
<keyword evidence="2" id="KW-1185">Reference proteome</keyword>
<evidence type="ECO:0000313" key="1">
    <source>
        <dbReference type="EMBL" id="ATF77422.1"/>
    </source>
</evidence>
<organism evidence="1 2">
    <name type="scientific">Burkholderia cepacia</name>
    <name type="common">Pseudomonas cepacia</name>
    <dbReference type="NCBI Taxonomy" id="292"/>
    <lineage>
        <taxon>Bacteria</taxon>
        <taxon>Pseudomonadati</taxon>
        <taxon>Pseudomonadota</taxon>
        <taxon>Betaproteobacteria</taxon>
        <taxon>Burkholderiales</taxon>
        <taxon>Burkholderiaceae</taxon>
        <taxon>Burkholderia</taxon>
        <taxon>Burkholderia cepacia complex</taxon>
    </lineage>
</organism>
<reference evidence="2" key="1">
    <citation type="submission" date="2017-09" db="EMBL/GenBank/DDBJ databases">
        <title>FDA dAtabase for Regulatory Grade micrObial Sequences (FDA-ARGOS): Supporting development and validation of Infectious Disease Dx tests.</title>
        <authorList>
            <person name="Minogue T."/>
            <person name="Wolcott M."/>
            <person name="Wasieloski L."/>
            <person name="Aguilar W."/>
            <person name="Moore D."/>
            <person name="Tallon L.J."/>
            <person name="Sadzewicz L."/>
            <person name="Ott S."/>
            <person name="Zhao X."/>
            <person name="Nagaraj S."/>
            <person name="Vavikolanu K."/>
            <person name="Aluvathingal J."/>
            <person name="Nadendla S."/>
            <person name="Sichtig H."/>
        </authorList>
    </citation>
    <scope>NUCLEOTIDE SEQUENCE [LARGE SCALE GENOMIC DNA]</scope>
    <source>
        <strain evidence="2">FDAARGOS_388</strain>
    </source>
</reference>
<accession>A0ABM6NSK2</accession>
<evidence type="ECO:0000313" key="2">
    <source>
        <dbReference type="Proteomes" id="UP000218103"/>
    </source>
</evidence>
<name>A0ABM6NSK2_BURCE</name>